<evidence type="ECO:0000313" key="1">
    <source>
        <dbReference type="EMBL" id="SVC26270.1"/>
    </source>
</evidence>
<proteinExistence type="predicted"/>
<reference evidence="1" key="1">
    <citation type="submission" date="2018-05" db="EMBL/GenBank/DDBJ databases">
        <authorList>
            <person name="Lanie J.A."/>
            <person name="Ng W.-L."/>
            <person name="Kazmierczak K.M."/>
            <person name="Andrzejewski T.M."/>
            <person name="Davidsen T.M."/>
            <person name="Wayne K.J."/>
            <person name="Tettelin H."/>
            <person name="Glass J.I."/>
            <person name="Rusch D."/>
            <person name="Podicherti R."/>
            <person name="Tsui H.-C.T."/>
            <person name="Winkler M.E."/>
        </authorList>
    </citation>
    <scope>NUCLEOTIDE SEQUENCE</scope>
</reference>
<name>A0A382KP88_9ZZZZ</name>
<dbReference type="AlphaFoldDB" id="A0A382KP88"/>
<dbReference type="InterPro" id="IPR036388">
    <property type="entry name" value="WH-like_DNA-bd_sf"/>
</dbReference>
<evidence type="ECO:0008006" key="2">
    <source>
        <dbReference type="Google" id="ProtNLM"/>
    </source>
</evidence>
<protein>
    <recommendedName>
        <fullName evidence="2">HTH marR-type domain-containing protein</fullName>
    </recommendedName>
</protein>
<dbReference type="SUPFAM" id="SSF46785">
    <property type="entry name" value="Winged helix' DNA-binding domain"/>
    <property type="match status" value="1"/>
</dbReference>
<dbReference type="Gene3D" id="1.10.10.10">
    <property type="entry name" value="Winged helix-like DNA-binding domain superfamily/Winged helix DNA-binding domain"/>
    <property type="match status" value="1"/>
</dbReference>
<sequence>MHKSDAEYLILKQLENNPHLTQREISKELGVSLGKTNYVINALIDKGLLKLNNFKRSDNKLGYSYLLTAQGITEKAMLARKFLNRKSDEYNRLKVEIEKLRNEL</sequence>
<dbReference type="InterPro" id="IPR036390">
    <property type="entry name" value="WH_DNA-bd_sf"/>
</dbReference>
<dbReference type="Pfam" id="PF13412">
    <property type="entry name" value="HTH_24"/>
    <property type="match status" value="1"/>
</dbReference>
<organism evidence="1">
    <name type="scientific">marine metagenome</name>
    <dbReference type="NCBI Taxonomy" id="408172"/>
    <lineage>
        <taxon>unclassified sequences</taxon>
        <taxon>metagenomes</taxon>
        <taxon>ecological metagenomes</taxon>
    </lineage>
</organism>
<accession>A0A382KP88</accession>
<gene>
    <name evidence="1" type="ORF">METZ01_LOCUS279124</name>
</gene>
<dbReference type="EMBL" id="UINC01081950">
    <property type="protein sequence ID" value="SVC26270.1"/>
    <property type="molecule type" value="Genomic_DNA"/>
</dbReference>
<dbReference type="NCBIfam" id="TIGR04176">
    <property type="entry name" value="MarR_EPS"/>
    <property type="match status" value="1"/>
</dbReference>
<dbReference type="InterPro" id="IPR026433">
    <property type="entry name" value="MarR_EPS"/>
</dbReference>